<dbReference type="RefSeq" id="WP_075765434.1">
    <property type="nucleotide sequence ID" value="NZ_MJIL01000080.1"/>
</dbReference>
<dbReference type="EMBL" id="MJIL01000080">
    <property type="protein sequence ID" value="OLQ74701.1"/>
    <property type="molecule type" value="Genomic_DNA"/>
</dbReference>
<name>A0A1Q9GJL9_9GAMM</name>
<sequence length="116" mass="12868">MKFYKVKVTVESEIELGIQAEDEISAHQEARKIALDKYSGKSRVSQIELTLNSDSEFQVGSKVRHKIFGVGIINNLIAVNNCGGESGWRATIEFEDKGEKDIVILPGTKFLEPLSV</sequence>
<comment type="caution">
    <text evidence="1">The sequence shown here is derived from an EMBL/GenBank/DDBJ whole genome shotgun (WGS) entry which is preliminary data.</text>
</comment>
<dbReference type="Proteomes" id="UP000186905">
    <property type="component" value="Unassembled WGS sequence"/>
</dbReference>
<proteinExistence type="predicted"/>
<dbReference type="AlphaFoldDB" id="A0A1Q9GJL9"/>
<reference evidence="1 2" key="1">
    <citation type="submission" date="2016-09" db="EMBL/GenBank/DDBJ databases">
        <title>Photobacterium proteolyticum sp. nov. a protease producing bacterium isolated from ocean sediments of Laizhou Bay.</title>
        <authorList>
            <person name="Li Y."/>
        </authorList>
    </citation>
    <scope>NUCLEOTIDE SEQUENCE [LARGE SCALE GENOMIC DNA]</scope>
    <source>
        <strain evidence="1 2">13-12</strain>
    </source>
</reference>
<protein>
    <submittedName>
        <fullName evidence="1">Uncharacterized protein</fullName>
    </submittedName>
</protein>
<gene>
    <name evidence="1" type="ORF">BIT28_16175</name>
</gene>
<evidence type="ECO:0000313" key="2">
    <source>
        <dbReference type="Proteomes" id="UP000186905"/>
    </source>
</evidence>
<dbReference type="OrthoDB" id="9923570at2"/>
<evidence type="ECO:0000313" key="1">
    <source>
        <dbReference type="EMBL" id="OLQ74701.1"/>
    </source>
</evidence>
<accession>A0A1Q9GJL9</accession>
<organism evidence="1 2">
    <name type="scientific">Photobacterium proteolyticum</name>
    <dbReference type="NCBI Taxonomy" id="1903952"/>
    <lineage>
        <taxon>Bacteria</taxon>
        <taxon>Pseudomonadati</taxon>
        <taxon>Pseudomonadota</taxon>
        <taxon>Gammaproteobacteria</taxon>
        <taxon>Vibrionales</taxon>
        <taxon>Vibrionaceae</taxon>
        <taxon>Photobacterium</taxon>
    </lineage>
</organism>
<keyword evidence="2" id="KW-1185">Reference proteome</keyword>